<keyword evidence="3" id="KW-1185">Reference proteome</keyword>
<feature type="region of interest" description="Disordered" evidence="1">
    <location>
        <begin position="1"/>
        <end position="26"/>
    </location>
</feature>
<comment type="caution">
    <text evidence="2">The sequence shown here is derived from an EMBL/GenBank/DDBJ whole genome shotgun (WGS) entry which is preliminary data.</text>
</comment>
<gene>
    <name evidence="2" type="ORF">WJX75_001547</name>
</gene>
<evidence type="ECO:0000313" key="3">
    <source>
        <dbReference type="Proteomes" id="UP001491310"/>
    </source>
</evidence>
<evidence type="ECO:0000256" key="1">
    <source>
        <dbReference type="SAM" id="MobiDB-lite"/>
    </source>
</evidence>
<protein>
    <submittedName>
        <fullName evidence="2">Uncharacterized protein</fullName>
    </submittedName>
</protein>
<reference evidence="2 3" key="1">
    <citation type="journal article" date="2024" name="Nat. Commun.">
        <title>Phylogenomics reveals the evolutionary origins of lichenization in chlorophyte algae.</title>
        <authorList>
            <person name="Puginier C."/>
            <person name="Libourel C."/>
            <person name="Otte J."/>
            <person name="Skaloud P."/>
            <person name="Haon M."/>
            <person name="Grisel S."/>
            <person name="Petersen M."/>
            <person name="Berrin J.G."/>
            <person name="Delaux P.M."/>
            <person name="Dal Grande F."/>
            <person name="Keller J."/>
        </authorList>
    </citation>
    <scope>NUCLEOTIDE SEQUENCE [LARGE SCALE GENOMIC DNA]</scope>
    <source>
        <strain evidence="2 3">SAG 216-7</strain>
    </source>
</reference>
<evidence type="ECO:0000313" key="2">
    <source>
        <dbReference type="EMBL" id="KAK9916343.1"/>
    </source>
</evidence>
<organism evidence="2 3">
    <name type="scientific">Coccomyxa subellipsoidea</name>
    <dbReference type="NCBI Taxonomy" id="248742"/>
    <lineage>
        <taxon>Eukaryota</taxon>
        <taxon>Viridiplantae</taxon>
        <taxon>Chlorophyta</taxon>
        <taxon>core chlorophytes</taxon>
        <taxon>Trebouxiophyceae</taxon>
        <taxon>Trebouxiophyceae incertae sedis</taxon>
        <taxon>Coccomyxaceae</taxon>
        <taxon>Coccomyxa</taxon>
    </lineage>
</organism>
<name>A0ABR2YWZ7_9CHLO</name>
<dbReference type="Proteomes" id="UP001491310">
    <property type="component" value="Unassembled WGS sequence"/>
</dbReference>
<sequence>MSGKKTVSGRDGDPGSGRAQGGIVDARAAPSGMSRITMPAADDVAHVGMAAAPTLVGERADVSIAKGPSMCVMWVDGSGALATDGRRKAKVESNFDLGGAGAFGVPA</sequence>
<accession>A0ABR2YWZ7</accession>
<dbReference type="EMBL" id="JALJOT010000003">
    <property type="protein sequence ID" value="KAK9916343.1"/>
    <property type="molecule type" value="Genomic_DNA"/>
</dbReference>
<proteinExistence type="predicted"/>